<evidence type="ECO:0000259" key="9">
    <source>
        <dbReference type="SMART" id="SM00849"/>
    </source>
</evidence>
<dbReference type="FunFam" id="3.60.15.10:FF:000002">
    <property type="entry name" value="Ribonuclease Z"/>
    <property type="match status" value="1"/>
</dbReference>
<dbReference type="InterPro" id="IPR013471">
    <property type="entry name" value="RNase_Z/BN"/>
</dbReference>
<dbReference type="NCBIfam" id="NF000801">
    <property type="entry name" value="PRK00055.1-3"/>
    <property type="match status" value="1"/>
</dbReference>
<organism evidence="10">
    <name type="scientific">marine sediment metagenome</name>
    <dbReference type="NCBI Taxonomy" id="412755"/>
    <lineage>
        <taxon>unclassified sequences</taxon>
        <taxon>metagenomes</taxon>
        <taxon>ecological metagenomes</taxon>
    </lineage>
</organism>
<name>X1K9P7_9ZZZZ</name>
<dbReference type="NCBIfam" id="TIGR02651">
    <property type="entry name" value="RNase_Z"/>
    <property type="match status" value="1"/>
</dbReference>
<dbReference type="Pfam" id="PF23023">
    <property type="entry name" value="Anti-Pycsar_Apyc1"/>
    <property type="match status" value="1"/>
</dbReference>
<evidence type="ECO:0000256" key="8">
    <source>
        <dbReference type="ARBA" id="ARBA00022833"/>
    </source>
</evidence>
<gene>
    <name evidence="10" type="ORF">S06H3_02894</name>
</gene>
<reference evidence="10" key="1">
    <citation type="journal article" date="2014" name="Front. Microbiol.">
        <title>High frequency of phylogenetically diverse reductive dehalogenase-homologous genes in deep subseafloor sedimentary metagenomes.</title>
        <authorList>
            <person name="Kawai M."/>
            <person name="Futagami T."/>
            <person name="Toyoda A."/>
            <person name="Takaki Y."/>
            <person name="Nishi S."/>
            <person name="Hori S."/>
            <person name="Arai W."/>
            <person name="Tsubouchi T."/>
            <person name="Morono Y."/>
            <person name="Uchiyama I."/>
            <person name="Ito T."/>
            <person name="Fujiyama A."/>
            <person name="Inagaki F."/>
            <person name="Takami H."/>
        </authorList>
    </citation>
    <scope>NUCLEOTIDE SEQUENCE</scope>
    <source>
        <strain evidence="10">Expedition CK06-06</strain>
    </source>
</reference>
<evidence type="ECO:0000313" key="10">
    <source>
        <dbReference type="EMBL" id="GAH90360.1"/>
    </source>
</evidence>
<comment type="caution">
    <text evidence="10">The sequence shown here is derived from an EMBL/GenBank/DDBJ whole genome shotgun (WGS) entry which is preliminary data.</text>
</comment>
<evidence type="ECO:0000256" key="1">
    <source>
        <dbReference type="ARBA" id="ARBA00001947"/>
    </source>
</evidence>
<dbReference type="SMART" id="SM00849">
    <property type="entry name" value="Lactamase_B"/>
    <property type="match status" value="1"/>
</dbReference>
<keyword evidence="8" id="KW-0862">Zinc</keyword>
<evidence type="ECO:0000256" key="4">
    <source>
        <dbReference type="ARBA" id="ARBA00022722"/>
    </source>
</evidence>
<dbReference type="HAMAP" id="MF_01818">
    <property type="entry name" value="RNase_Z_BN"/>
    <property type="match status" value="1"/>
</dbReference>
<feature type="domain" description="Metallo-beta-lactamase" evidence="9">
    <location>
        <begin position="18"/>
        <end position="196"/>
    </location>
</feature>
<dbReference type="EMBL" id="BARV01000893">
    <property type="protein sequence ID" value="GAH90360.1"/>
    <property type="molecule type" value="Genomic_DNA"/>
</dbReference>
<keyword evidence="3" id="KW-0819">tRNA processing</keyword>
<dbReference type="CDD" id="cd07717">
    <property type="entry name" value="RNaseZ_ZiPD-like_MBL-fold"/>
    <property type="match status" value="1"/>
</dbReference>
<accession>X1K9P7</accession>
<dbReference type="InterPro" id="IPR036866">
    <property type="entry name" value="RibonucZ/Hydroxyglut_hydro"/>
</dbReference>
<protein>
    <recommendedName>
        <fullName evidence="9">Metallo-beta-lactamase domain-containing protein</fullName>
    </recommendedName>
</protein>
<dbReference type="InterPro" id="IPR001279">
    <property type="entry name" value="Metallo-B-lactamas"/>
</dbReference>
<evidence type="ECO:0000256" key="2">
    <source>
        <dbReference type="ARBA" id="ARBA00011738"/>
    </source>
</evidence>
<keyword evidence="4" id="KW-0540">Nuclease</keyword>
<proteinExistence type="inferred from homology"/>
<dbReference type="GO" id="GO:0046872">
    <property type="term" value="F:metal ion binding"/>
    <property type="evidence" value="ECO:0007669"/>
    <property type="project" value="UniProtKB-KW"/>
</dbReference>
<evidence type="ECO:0000256" key="6">
    <source>
        <dbReference type="ARBA" id="ARBA00022759"/>
    </source>
</evidence>
<keyword evidence="5" id="KW-0479">Metal-binding</keyword>
<sequence>MKLIFLGTSGSIPTPQRGLPAIALRHERELLLFDCAEGTQRQMTRAKLSPLKINAIFITHLHGDHFLGLAGLVQTMSLLDRERKLEVYCPRGEGKRIKRYLQIPHYTLTFEVAVHELEPEEEVKRRGYRILTSDAEHSVPSLAYALVENQRPGKFYPEKAVALGVKPGPDFSRLKSGKSIRLRDGSVVKPEQVMGSPRAGRKIVYVGDTRPCESIIKLARDADVLIHDCTLSDELADKAAENTHSTPSEAAKVAKRANVKQLVLLHVSPRYKDDSILLKQAQRIFSNTVVARDLMELDVKFQE</sequence>
<dbReference type="Pfam" id="PF12706">
    <property type="entry name" value="Lactamase_B_2"/>
    <property type="match status" value="1"/>
</dbReference>
<dbReference type="SUPFAM" id="SSF56281">
    <property type="entry name" value="Metallo-hydrolase/oxidoreductase"/>
    <property type="match status" value="1"/>
</dbReference>
<dbReference type="GO" id="GO:0042781">
    <property type="term" value="F:3'-tRNA processing endoribonuclease activity"/>
    <property type="evidence" value="ECO:0007669"/>
    <property type="project" value="TreeGrafter"/>
</dbReference>
<keyword evidence="7" id="KW-0378">Hydrolase</keyword>
<evidence type="ECO:0000256" key="5">
    <source>
        <dbReference type="ARBA" id="ARBA00022723"/>
    </source>
</evidence>
<evidence type="ECO:0000256" key="3">
    <source>
        <dbReference type="ARBA" id="ARBA00022694"/>
    </source>
</evidence>
<dbReference type="AlphaFoldDB" id="X1K9P7"/>
<comment type="cofactor">
    <cofactor evidence="1">
        <name>Zn(2+)</name>
        <dbReference type="ChEBI" id="CHEBI:29105"/>
    </cofactor>
</comment>
<keyword evidence="6" id="KW-0255">Endonuclease</keyword>
<dbReference type="PANTHER" id="PTHR46018:SF2">
    <property type="entry name" value="ZINC PHOSPHODIESTERASE ELAC PROTEIN 1"/>
    <property type="match status" value="1"/>
</dbReference>
<evidence type="ECO:0000256" key="7">
    <source>
        <dbReference type="ARBA" id="ARBA00022801"/>
    </source>
</evidence>
<dbReference type="PANTHER" id="PTHR46018">
    <property type="entry name" value="ZINC PHOSPHODIESTERASE ELAC PROTEIN 1"/>
    <property type="match status" value="1"/>
</dbReference>
<dbReference type="GO" id="GO:0042802">
    <property type="term" value="F:identical protein binding"/>
    <property type="evidence" value="ECO:0007669"/>
    <property type="project" value="UniProtKB-ARBA"/>
</dbReference>
<comment type="subunit">
    <text evidence="2">Homodimer.</text>
</comment>
<dbReference type="Gene3D" id="3.60.15.10">
    <property type="entry name" value="Ribonuclease Z/Hydroxyacylglutathione hydrolase-like"/>
    <property type="match status" value="1"/>
</dbReference>